<dbReference type="Proteomes" id="UP000305541">
    <property type="component" value="Unassembled WGS sequence"/>
</dbReference>
<dbReference type="AlphaFoldDB" id="A0A5R9BWE9"/>
<evidence type="ECO:0000313" key="2">
    <source>
        <dbReference type="Proteomes" id="UP000305541"/>
    </source>
</evidence>
<evidence type="ECO:0000313" key="1">
    <source>
        <dbReference type="EMBL" id="TLQ04825.1"/>
    </source>
</evidence>
<dbReference type="RefSeq" id="WP_138474113.1">
    <property type="nucleotide sequence ID" value="NZ_VBTH01000005.1"/>
</dbReference>
<gene>
    <name evidence="1" type="primary">asp2</name>
    <name evidence="1" type="ORF">FEZ51_04090</name>
</gene>
<comment type="caution">
    <text evidence="1">The sequence shown here is derived from an EMBL/GenBank/DDBJ whole genome shotgun (WGS) entry which is preliminary data.</text>
</comment>
<dbReference type="InterPro" id="IPR022267">
    <property type="entry name" value="Asp2"/>
</dbReference>
<name>A0A5R9BWE9_9LACO</name>
<sequence length="522" mass="59320">MAKTEIIHLGTAIPNFKEDIGNDFIYRVADNNEEEILVNKQAVISGGQLNSKYRGSIFLVTGQNFLEKSQVSTLRALPANSIIIDDKLVISADVERALELKNPQFIDFKNTQDLAKQIKKYFFAGQLGYKLNFDKVRFNPSFMGTITQLGHNSFKVESKNNNQYEKVMSWHAPLGIAPNTEWDVILEHERLTLTTNLKLRLSLVNPQNERRYLLKDIKNDELNQDIKIDVAPQGGYLVAEIFVKGSDISFEIGQIHVRHSRGHRGEMLIGEHEIIDESQLNSSVLYYFDSGDFKPPLNVYFSGFRTAEGVEGGIMMRNLKSPSLIFGDQRILGGSFYVGSSKIQKGIIEVIKQTMEKLNFEPNDLIFSGLSMGTYAALYYSSFLSPAWVIIGKPLVNLGTIAGNERINRPNGFPTSLDVLLRLTGDVNHENLMKANNIFWDVFSKNGHKGTNFVIAYMENDDYDQYAFDQLTEYLHESVPESRIIHKGLVGRHNDATGELIQWYLQQYRNILETEYGKKFED</sequence>
<dbReference type="EMBL" id="VBTH01000005">
    <property type="protein sequence ID" value="TLQ04825.1"/>
    <property type="molecule type" value="Genomic_DNA"/>
</dbReference>
<proteinExistence type="predicted"/>
<dbReference type="Pfam" id="PF16929">
    <property type="entry name" value="Asp2"/>
    <property type="match status" value="1"/>
</dbReference>
<protein>
    <submittedName>
        <fullName evidence="1">Accessory Sec system protein Asp2</fullName>
    </submittedName>
</protein>
<organism evidence="1 2">
    <name type="scientific">Pediococcus stilesii</name>
    <dbReference type="NCBI Taxonomy" id="331679"/>
    <lineage>
        <taxon>Bacteria</taxon>
        <taxon>Bacillati</taxon>
        <taxon>Bacillota</taxon>
        <taxon>Bacilli</taxon>
        <taxon>Lactobacillales</taxon>
        <taxon>Lactobacillaceae</taxon>
        <taxon>Pediococcus</taxon>
    </lineage>
</organism>
<dbReference type="OrthoDB" id="9768578at2"/>
<dbReference type="NCBIfam" id="TIGR03712">
    <property type="entry name" value="acc_sec_asp2"/>
    <property type="match status" value="1"/>
</dbReference>
<reference evidence="1 2" key="1">
    <citation type="submission" date="2019-05" db="EMBL/GenBank/DDBJ databases">
        <title>The metagenome of a microbial culture collection derived from dairy environment covers the genomic content of the human microbiome.</title>
        <authorList>
            <person name="Roder T."/>
            <person name="Wuthrich D."/>
            <person name="Sattari Z."/>
            <person name="Von Ah U."/>
            <person name="Bar C."/>
            <person name="Ronchi F."/>
            <person name="Macpherson A.J."/>
            <person name="Ganal-Vonarburg S.C."/>
            <person name="Bruggmann R."/>
            <person name="Vergeres G."/>
        </authorList>
    </citation>
    <scope>NUCLEOTIDE SEQUENCE [LARGE SCALE GENOMIC DNA]</scope>
    <source>
        <strain evidence="1 2">FAM 18815</strain>
    </source>
</reference>
<accession>A0A5R9BWE9</accession>
<dbReference type="GO" id="GO:0015031">
    <property type="term" value="P:protein transport"/>
    <property type="evidence" value="ECO:0007669"/>
    <property type="project" value="InterPro"/>
</dbReference>